<evidence type="ECO:0000313" key="1">
    <source>
        <dbReference type="EMBL" id="VDP30994.1"/>
    </source>
</evidence>
<dbReference type="AlphaFoldDB" id="A0A183MT93"/>
<evidence type="ECO:0000313" key="2">
    <source>
        <dbReference type="Proteomes" id="UP000277204"/>
    </source>
</evidence>
<reference evidence="1 2" key="1">
    <citation type="submission" date="2018-11" db="EMBL/GenBank/DDBJ databases">
        <authorList>
            <consortium name="Pathogen Informatics"/>
        </authorList>
    </citation>
    <scope>NUCLEOTIDE SEQUENCE [LARGE SCALE GENOMIC DNA]</scope>
    <source>
        <strain evidence="1 2">Zambia</strain>
    </source>
</reference>
<accession>A0A183MT93</accession>
<dbReference type="Proteomes" id="UP000277204">
    <property type="component" value="Unassembled WGS sequence"/>
</dbReference>
<gene>
    <name evidence="1" type="ORF">SMRZ_LOCUS19268</name>
</gene>
<sequence>MKTSTSERKHGIQSAAWMQLDDLDFSDDLELLPHTHRQTQVKSASIVAVSVCSNYGAAYLSIDSVARKHVMNDLEFRLALLRCLAQPVESRTQVTASEI</sequence>
<protein>
    <submittedName>
        <fullName evidence="1">Uncharacterized protein</fullName>
    </submittedName>
</protein>
<proteinExistence type="predicted"/>
<dbReference type="EMBL" id="UZAI01017909">
    <property type="protein sequence ID" value="VDP30994.1"/>
    <property type="molecule type" value="Genomic_DNA"/>
</dbReference>
<organism evidence="1 2">
    <name type="scientific">Schistosoma margrebowiei</name>
    <dbReference type="NCBI Taxonomy" id="48269"/>
    <lineage>
        <taxon>Eukaryota</taxon>
        <taxon>Metazoa</taxon>
        <taxon>Spiralia</taxon>
        <taxon>Lophotrochozoa</taxon>
        <taxon>Platyhelminthes</taxon>
        <taxon>Trematoda</taxon>
        <taxon>Digenea</taxon>
        <taxon>Strigeidida</taxon>
        <taxon>Schistosomatoidea</taxon>
        <taxon>Schistosomatidae</taxon>
        <taxon>Schistosoma</taxon>
    </lineage>
</organism>
<keyword evidence="2" id="KW-1185">Reference proteome</keyword>
<name>A0A183MT93_9TREM</name>